<dbReference type="GeneID" id="42006431"/>
<comment type="caution">
    <text evidence="7">The sequence shown here is derived from an EMBL/GenBank/DDBJ whole genome shotgun (WGS) entry which is preliminary data.</text>
</comment>
<dbReference type="GO" id="GO:0050660">
    <property type="term" value="F:flavin adenine dinucleotide binding"/>
    <property type="evidence" value="ECO:0007669"/>
    <property type="project" value="InterPro"/>
</dbReference>
<comment type="similarity">
    <text evidence="2">Belongs to the MSOX/MTOX family.</text>
</comment>
<organism evidence="7 8">
    <name type="scientific">Synchytrium microbalum</name>
    <dbReference type="NCBI Taxonomy" id="1806994"/>
    <lineage>
        <taxon>Eukaryota</taxon>
        <taxon>Fungi</taxon>
        <taxon>Fungi incertae sedis</taxon>
        <taxon>Chytridiomycota</taxon>
        <taxon>Chytridiomycota incertae sedis</taxon>
        <taxon>Chytridiomycetes</taxon>
        <taxon>Synchytriales</taxon>
        <taxon>Synchytriaceae</taxon>
        <taxon>Synchytrium</taxon>
    </lineage>
</organism>
<evidence type="ECO:0000256" key="5">
    <source>
        <dbReference type="ARBA" id="ARBA00023002"/>
    </source>
</evidence>
<dbReference type="AlphaFoldDB" id="A0A507BMN6"/>
<evidence type="ECO:0000256" key="4">
    <source>
        <dbReference type="ARBA" id="ARBA00022827"/>
    </source>
</evidence>
<evidence type="ECO:0000259" key="6">
    <source>
        <dbReference type="Pfam" id="PF01266"/>
    </source>
</evidence>
<evidence type="ECO:0000256" key="2">
    <source>
        <dbReference type="ARBA" id="ARBA00010989"/>
    </source>
</evidence>
<dbReference type="Gene3D" id="3.50.50.60">
    <property type="entry name" value="FAD/NAD(P)-binding domain"/>
    <property type="match status" value="1"/>
</dbReference>
<gene>
    <name evidence="7" type="ORF">SmJEL517_g05207</name>
</gene>
<comment type="cofactor">
    <cofactor evidence="1">
        <name>FAD</name>
        <dbReference type="ChEBI" id="CHEBI:57692"/>
    </cofactor>
</comment>
<dbReference type="SUPFAM" id="SSF54373">
    <property type="entry name" value="FAD-linked reductases, C-terminal domain"/>
    <property type="match status" value="1"/>
</dbReference>
<feature type="domain" description="FAD dependent oxidoreductase" evidence="6">
    <location>
        <begin position="20"/>
        <end position="413"/>
    </location>
</feature>
<accession>A0A507BMN6</accession>
<dbReference type="Proteomes" id="UP000319731">
    <property type="component" value="Unassembled WGS sequence"/>
</dbReference>
<dbReference type="RefSeq" id="XP_031022891.1">
    <property type="nucleotide sequence ID" value="XM_031171134.1"/>
</dbReference>
<evidence type="ECO:0000256" key="1">
    <source>
        <dbReference type="ARBA" id="ARBA00001974"/>
    </source>
</evidence>
<keyword evidence="3" id="KW-0285">Flavoprotein</keyword>
<dbReference type="PANTHER" id="PTHR10961">
    <property type="entry name" value="PEROXISOMAL SARCOSINE OXIDASE"/>
    <property type="match status" value="1"/>
</dbReference>
<dbReference type="InterPro" id="IPR006076">
    <property type="entry name" value="FAD-dep_OxRdtase"/>
</dbReference>
<keyword evidence="5" id="KW-0560">Oxidoreductase</keyword>
<dbReference type="EMBL" id="QEAO01000044">
    <property type="protein sequence ID" value="TPX31470.1"/>
    <property type="molecule type" value="Genomic_DNA"/>
</dbReference>
<reference evidence="7 8" key="1">
    <citation type="journal article" date="2019" name="Sci. Rep.">
        <title>Comparative genomics of chytrid fungi reveal insights into the obligate biotrophic and pathogenic lifestyle of Synchytrium endobioticum.</title>
        <authorList>
            <person name="van de Vossenberg B.T.L.H."/>
            <person name="Warris S."/>
            <person name="Nguyen H.D.T."/>
            <person name="van Gent-Pelzer M.P.E."/>
            <person name="Joly D.L."/>
            <person name="van de Geest H.C."/>
            <person name="Bonants P.J.M."/>
            <person name="Smith D.S."/>
            <person name="Levesque C.A."/>
            <person name="van der Lee T.A.J."/>
        </authorList>
    </citation>
    <scope>NUCLEOTIDE SEQUENCE [LARGE SCALE GENOMIC DNA]</scope>
    <source>
        <strain evidence="7 8">JEL517</strain>
    </source>
</reference>
<keyword evidence="8" id="KW-1185">Reference proteome</keyword>
<dbReference type="SUPFAM" id="SSF51905">
    <property type="entry name" value="FAD/NAD(P)-binding domain"/>
    <property type="match status" value="1"/>
</dbReference>
<evidence type="ECO:0000313" key="7">
    <source>
        <dbReference type="EMBL" id="TPX31470.1"/>
    </source>
</evidence>
<dbReference type="Gene3D" id="3.30.9.10">
    <property type="entry name" value="D-Amino Acid Oxidase, subunit A, domain 2"/>
    <property type="match status" value="1"/>
</dbReference>
<dbReference type="InterPro" id="IPR045170">
    <property type="entry name" value="MTOX"/>
</dbReference>
<dbReference type="PANTHER" id="PTHR10961:SF15">
    <property type="entry name" value="FAD DEPENDENT OXIDOREDUCTASE DOMAIN-CONTAINING PROTEIN"/>
    <property type="match status" value="1"/>
</dbReference>
<dbReference type="OrthoDB" id="2219495at2759"/>
<dbReference type="InterPro" id="IPR036188">
    <property type="entry name" value="FAD/NAD-bd_sf"/>
</dbReference>
<dbReference type="STRING" id="1806994.A0A507BMN6"/>
<name>A0A507BMN6_9FUNG</name>
<keyword evidence="4" id="KW-0274">FAD</keyword>
<proteinExistence type="inferred from homology"/>
<dbReference type="Pfam" id="PF01266">
    <property type="entry name" value="DAO"/>
    <property type="match status" value="1"/>
</dbReference>
<dbReference type="GO" id="GO:0008115">
    <property type="term" value="F:sarcosine oxidase activity"/>
    <property type="evidence" value="ECO:0007669"/>
    <property type="project" value="TreeGrafter"/>
</dbReference>
<evidence type="ECO:0000313" key="8">
    <source>
        <dbReference type="Proteomes" id="UP000319731"/>
    </source>
</evidence>
<protein>
    <recommendedName>
        <fullName evidence="6">FAD dependent oxidoreductase domain-containing protein</fullName>
    </recommendedName>
</protein>
<evidence type="ECO:0000256" key="3">
    <source>
        <dbReference type="ARBA" id="ARBA00022630"/>
    </source>
</evidence>
<sequence length="473" mass="52339">MYSKSPKPPAQFSDFMAKDKVVIVGSGTFGLSTAVALQKRGYAVTVLDRCQIPAEDGASTDISKVIRADYGEDIHYQNLGMQAINEWLKWHQDSMERYNIPLFDQCGALFLSDSLDTHSTSTIRNFTKAGYGDTIEVITNENKDQFVTRYPGVASAFAHLQGGYLSKRAGWAYAASAMSYLLGKAKELGVVFHEGISGTFSSFIEENGTTVGVITRDEIQHFGRIIVTAGSWTPSILPEVSDMGVVASGQAVIHLRVPEHLREKYMSKNFPVWLTNIAQDVVDFVDMSGFYGFPVNEEGIMKIAHHGPGYTNLLKPPYSHTTTSVSIPQTSVTHPTQTIPLSSVTMFRAFLQKYLPELNTFDIVNTRLCWYTDSFDGNFLVDYIPTRPGVMVATAGSGHAFKFTPVLGDVIADIFERNAASAVYRDVFRWRTAKKAGVELQGEEGRVVKAARGREELQAHRMARRDELLAGKL</sequence>